<dbReference type="PATRIC" id="fig|74031.6.peg.2997"/>
<evidence type="ECO:0000256" key="2">
    <source>
        <dbReference type="ARBA" id="ARBA00023304"/>
    </source>
</evidence>
<dbReference type="Gene3D" id="3.40.50.300">
    <property type="entry name" value="P-loop containing nucleotide triphosphate hydrolases"/>
    <property type="match status" value="1"/>
</dbReference>
<gene>
    <name evidence="3" type="ORF">ROTO_29430</name>
</gene>
<dbReference type="RefSeq" id="WP_050663792.1">
    <property type="nucleotide sequence ID" value="NZ_CP118494.1"/>
</dbReference>
<dbReference type="PANTHER" id="PTHR42743">
    <property type="entry name" value="AMINO-ACID AMINOTRANSFERASE"/>
    <property type="match status" value="1"/>
</dbReference>
<proteinExistence type="inferred from homology"/>
<evidence type="ECO:0000256" key="1">
    <source>
        <dbReference type="ARBA" id="ARBA00009320"/>
    </source>
</evidence>
<keyword evidence="2" id="KW-0100">Branched-chain amino acid biosynthesis</keyword>
<dbReference type="InterPro" id="IPR027417">
    <property type="entry name" value="P-loop_NTPase"/>
</dbReference>
<dbReference type="SUPFAM" id="SSF52540">
    <property type="entry name" value="P-loop containing nucleoside triphosphate hydrolases"/>
    <property type="match status" value="1"/>
</dbReference>
<reference evidence="4" key="1">
    <citation type="submission" date="2015-07" db="EMBL/GenBank/DDBJ databases">
        <title>Draft Genome Sequence of Roseovarius tolerans EL-164, a producer of N-Acylated Alanine Methyl Esters (NAMEs).</title>
        <authorList>
            <person name="Voget S."/>
            <person name="Bruns H."/>
            <person name="Wagner-Doebler I."/>
            <person name="Schulz S."/>
            <person name="Daniel R."/>
        </authorList>
    </citation>
    <scope>NUCLEOTIDE SEQUENCE [LARGE SCALE GENOMIC DNA]</scope>
    <source>
        <strain evidence="4">EL-164</strain>
    </source>
</reference>
<evidence type="ECO:0000313" key="4">
    <source>
        <dbReference type="Proteomes" id="UP000037046"/>
    </source>
</evidence>
<organism evidence="3 4">
    <name type="scientific">Roseovarius tolerans</name>
    <dbReference type="NCBI Taxonomy" id="74031"/>
    <lineage>
        <taxon>Bacteria</taxon>
        <taxon>Pseudomonadati</taxon>
        <taxon>Pseudomonadota</taxon>
        <taxon>Alphaproteobacteria</taxon>
        <taxon>Rhodobacterales</taxon>
        <taxon>Roseobacteraceae</taxon>
        <taxon>Roseovarius</taxon>
    </lineage>
</organism>
<keyword evidence="4" id="KW-1185">Reference proteome</keyword>
<dbReference type="GO" id="GO:0009082">
    <property type="term" value="P:branched-chain amino acid biosynthetic process"/>
    <property type="evidence" value="ECO:0007669"/>
    <property type="project" value="UniProtKB-KW"/>
</dbReference>
<dbReference type="Proteomes" id="UP000037046">
    <property type="component" value="Unassembled WGS sequence"/>
</dbReference>
<accession>A0A0L6CSK3</accession>
<dbReference type="Pfam" id="PF19798">
    <property type="entry name" value="Sulfotransfer_5"/>
    <property type="match status" value="1"/>
</dbReference>
<name>A0A0L6CSK3_9RHOB</name>
<evidence type="ECO:0000313" key="3">
    <source>
        <dbReference type="EMBL" id="KNX40493.1"/>
    </source>
</evidence>
<dbReference type="AlphaFoldDB" id="A0A0L6CSK3"/>
<sequence length="240" mass="26360">MRIAMWSGPRNLSTAMMYSFAARGDCAVVDEPFYAAYLAATDLQHPMRDAIMAAQSQDPTRVVGQLLGPVPAQKPHFYQKHMAQHMIPGVPRDWVNELTNVFLIRHPARVAASFSAKYDNPTLADIGFVQQAELYEQLVAVGQSPVVIDSADIRRNPEAMLRRLCAAIGLDWTPAMLSWPRGGHVEDGVWAAHWYATVHDSTGFAPAEGPLPELEGARAALAEVAMPAYERLCAVKLRPA</sequence>
<dbReference type="STRING" id="74031.SAMN04488077_11830"/>
<comment type="caution">
    <text evidence="3">The sequence shown here is derived from an EMBL/GenBank/DDBJ whole genome shotgun (WGS) entry which is preliminary data.</text>
</comment>
<comment type="similarity">
    <text evidence="1">Belongs to the class-IV pyridoxal-phosphate-dependent aminotransferase family.</text>
</comment>
<evidence type="ECO:0008006" key="5">
    <source>
        <dbReference type="Google" id="ProtNLM"/>
    </source>
</evidence>
<dbReference type="InterPro" id="IPR050571">
    <property type="entry name" value="Class-IV_PLP-Dep_Aminotrnsfr"/>
</dbReference>
<keyword evidence="2" id="KW-0028">Amino-acid biosynthesis</keyword>
<protein>
    <recommendedName>
        <fullName evidence="5">Sulfotransferase family protein</fullName>
    </recommendedName>
</protein>
<dbReference type="EMBL" id="LGVV01000050">
    <property type="protein sequence ID" value="KNX40493.1"/>
    <property type="molecule type" value="Genomic_DNA"/>
</dbReference>
<dbReference type="PANTHER" id="PTHR42743:SF11">
    <property type="entry name" value="AMINODEOXYCHORISMATE LYASE"/>
    <property type="match status" value="1"/>
</dbReference>
<dbReference type="OrthoDB" id="272985at2"/>